<evidence type="ECO:0000313" key="2">
    <source>
        <dbReference type="EMBL" id="TEA17375.1"/>
    </source>
</evidence>
<sequence length="110" mass="12476">MAMMPCSPRVHSPTAIAAVQCPSDRAHCLIDRGISCDHALARPDPSFSWPPLQKPVPTRRVDRRSLHRRHGARQRPLIHKNQERDAPALGFRYLPHTLPAEGGFQRKTQF</sequence>
<organism evidence="2 3">
    <name type="scientific">Colletotrichum sidae</name>
    <dbReference type="NCBI Taxonomy" id="1347389"/>
    <lineage>
        <taxon>Eukaryota</taxon>
        <taxon>Fungi</taxon>
        <taxon>Dikarya</taxon>
        <taxon>Ascomycota</taxon>
        <taxon>Pezizomycotina</taxon>
        <taxon>Sordariomycetes</taxon>
        <taxon>Hypocreomycetidae</taxon>
        <taxon>Glomerellales</taxon>
        <taxon>Glomerellaceae</taxon>
        <taxon>Colletotrichum</taxon>
        <taxon>Colletotrichum orbiculare species complex</taxon>
    </lineage>
</organism>
<accession>A0A4R8TGY4</accession>
<dbReference type="Proteomes" id="UP000295604">
    <property type="component" value="Unassembled WGS sequence"/>
</dbReference>
<comment type="caution">
    <text evidence="2">The sequence shown here is derived from an EMBL/GenBank/DDBJ whole genome shotgun (WGS) entry which is preliminary data.</text>
</comment>
<name>A0A4R8TGY4_9PEZI</name>
<evidence type="ECO:0000313" key="3">
    <source>
        <dbReference type="Proteomes" id="UP000295604"/>
    </source>
</evidence>
<gene>
    <name evidence="2" type="ORF">C8034_v012415</name>
</gene>
<protein>
    <submittedName>
        <fullName evidence="2">Uncharacterized protein</fullName>
    </submittedName>
</protein>
<feature type="region of interest" description="Disordered" evidence="1">
    <location>
        <begin position="46"/>
        <end position="85"/>
    </location>
</feature>
<feature type="compositionally biased region" description="Basic residues" evidence="1">
    <location>
        <begin position="65"/>
        <end position="78"/>
    </location>
</feature>
<dbReference type="AlphaFoldDB" id="A0A4R8TGY4"/>
<proteinExistence type="predicted"/>
<evidence type="ECO:0000256" key="1">
    <source>
        <dbReference type="SAM" id="MobiDB-lite"/>
    </source>
</evidence>
<dbReference type="EMBL" id="QAPF01000087">
    <property type="protein sequence ID" value="TEA17375.1"/>
    <property type="molecule type" value="Genomic_DNA"/>
</dbReference>
<keyword evidence="3" id="KW-1185">Reference proteome</keyword>
<reference evidence="2 3" key="1">
    <citation type="submission" date="2018-11" db="EMBL/GenBank/DDBJ databases">
        <title>Genome sequence and assembly of Colletotrichum sidae.</title>
        <authorList>
            <person name="Gan P."/>
            <person name="Shirasu K."/>
        </authorList>
    </citation>
    <scope>NUCLEOTIDE SEQUENCE [LARGE SCALE GENOMIC DNA]</scope>
    <source>
        <strain evidence="2 3">CBS 518.97</strain>
    </source>
</reference>